<keyword evidence="1" id="KW-0614">Plasmid</keyword>
<evidence type="ECO:0000313" key="2">
    <source>
        <dbReference type="Proteomes" id="UP000006426"/>
    </source>
</evidence>
<geneLocation type="plasmid" evidence="2">
    <name>pmppla107</name>
</geneLocation>
<evidence type="ECO:0000313" key="1">
    <source>
        <dbReference type="EMBL" id="AXH59914.1"/>
    </source>
</evidence>
<reference evidence="1 2" key="1">
    <citation type="journal article" date="2011" name="PLoS Pathog.">
        <title>Dynamic evolution of pathogenicity revealed by sequencing and comparative genomics of 19 Pseudomonas syringae isolates.</title>
        <authorList>
            <person name="Baltrus D.A."/>
            <person name="Nishimura M.T."/>
            <person name="Romanchuk A."/>
            <person name="Chang J.H."/>
            <person name="Mukhtar M.S."/>
            <person name="Cherkis K."/>
            <person name="Roach J."/>
            <person name="Grant S.R."/>
            <person name="Jones C.D."/>
            <person name="Dangl J.L."/>
        </authorList>
    </citation>
    <scope>NUCLEOTIDE SEQUENCE [LARGE SCALE GENOMIC DNA]</scope>
    <source>
        <strain evidence="1 2">M301315</strain>
    </source>
</reference>
<protein>
    <submittedName>
        <fullName evidence="1">Uncharacterized protein</fullName>
    </submittedName>
</protein>
<sequence length="100" mass="11250">MTPPSAQALGADITVDTPAFAEGDKVWWSYASCKAFARKQIPAVVLYTCKARVRIEFAQWVREEWVREVRTVAYSNLSLRDETCRGIDTFHPSRSPSLAA</sequence>
<proteinExistence type="predicted"/>
<organism evidence="1 2">
    <name type="scientific">Pseudomonas amygdali pv. lachrymans str. M301315</name>
    <dbReference type="NCBI Taxonomy" id="629260"/>
    <lineage>
        <taxon>Bacteria</taxon>
        <taxon>Pseudomonadati</taxon>
        <taxon>Pseudomonadota</taxon>
        <taxon>Gammaproteobacteria</taxon>
        <taxon>Pseudomonadales</taxon>
        <taxon>Pseudomonadaceae</taxon>
        <taxon>Pseudomonas</taxon>
        <taxon>Pseudomonas amygdali</taxon>
    </lineage>
</organism>
<gene>
    <name evidence="1" type="ORF">PLA107_032325</name>
</gene>
<accession>A0AAD0PW92</accession>
<dbReference type="AlphaFoldDB" id="A0AAD0PW92"/>
<name>A0AAD0PW92_PSEAV</name>
<dbReference type="Proteomes" id="UP000006426">
    <property type="component" value="Plasmid pmppla107"/>
</dbReference>
<dbReference type="EMBL" id="CP031226">
    <property type="protein sequence ID" value="AXH59914.1"/>
    <property type="molecule type" value="Genomic_DNA"/>
</dbReference>